<dbReference type="InterPro" id="IPR023186">
    <property type="entry name" value="IUNH"/>
</dbReference>
<sequence length="371" mass="41201">MKIGYLLLFLMQTFIAAKKVFIDNDGLDALQLLYPLYGGYEIVGLSMSFGSVSTVDGLGQAYDLLANYNLSSCIPLYLGAEKPLMQTNETFQIHNQLFGAPVWEGAFASSYQDSYNWSDFTYENETPGASALIEAVKRYKDTDPVLIFAAGMMTTVAQALSIYPRLAEEAAGLYIMGGYIDTQYAQATGNALEVDINTDINLIQDPEGAQITLTAPWKKLVIGGNFTNYITPSQKLFDRIIDRAGNLSMIYNTPYLNPIQTLIYDGNYTEIQSEALPYWDDAVAAIIGFPSLVLDSIDVKCAVDTAFYSPFYGNLRIWGKDFAPTSGIRIGNGTIINAIQDDLLYDLMVEVLFTDWRQYCHTGNIFPFETL</sequence>
<dbReference type="InterPro" id="IPR001910">
    <property type="entry name" value="Inosine/uridine_hydrolase_dom"/>
</dbReference>
<evidence type="ECO:0000256" key="4">
    <source>
        <dbReference type="SAM" id="SignalP"/>
    </source>
</evidence>
<keyword evidence="2" id="KW-0378">Hydrolase</keyword>
<evidence type="ECO:0000259" key="5">
    <source>
        <dbReference type="Pfam" id="PF01156"/>
    </source>
</evidence>
<dbReference type="GO" id="GO:0008477">
    <property type="term" value="F:purine nucleosidase activity"/>
    <property type="evidence" value="ECO:0007669"/>
    <property type="project" value="TreeGrafter"/>
</dbReference>
<comment type="caution">
    <text evidence="6">The sequence shown here is derived from an EMBL/GenBank/DDBJ whole genome shotgun (WGS) entry which is preliminary data.</text>
</comment>
<keyword evidence="3" id="KW-0326">Glycosidase</keyword>
<feature type="chain" id="PRO_5042848367" description="Inosine/uridine-preferring nucleoside hydrolase domain-containing protein" evidence="4">
    <location>
        <begin position="18"/>
        <end position="371"/>
    </location>
</feature>
<comment type="similarity">
    <text evidence="1">Belongs to the IUNH family.</text>
</comment>
<dbReference type="RefSeq" id="XP_043060182.1">
    <property type="nucleotide sequence ID" value="XM_043203570.1"/>
</dbReference>
<dbReference type="PANTHER" id="PTHR12304">
    <property type="entry name" value="INOSINE-URIDINE PREFERRING NUCLEOSIDE HYDROLASE"/>
    <property type="match status" value="1"/>
</dbReference>
<dbReference type="Proteomes" id="UP001196530">
    <property type="component" value="Unassembled WGS sequence"/>
</dbReference>
<reference evidence="6" key="1">
    <citation type="journal article" date="2021" name="G3 (Bethesda)">
        <title>Genomic diversity, chromosomal rearrangements, and interspecies hybridization in the ogataea polymorpha species complex.</title>
        <authorList>
            <person name="Hanson S.J."/>
            <person name="Cinneide E.O."/>
            <person name="Salzberg L.I."/>
            <person name="Wolfe K.H."/>
            <person name="McGowan J."/>
            <person name="Fitzpatrick D.A."/>
            <person name="Matlin K."/>
        </authorList>
    </citation>
    <scope>NUCLEOTIDE SEQUENCE</scope>
    <source>
        <strain evidence="6">61-244</strain>
    </source>
</reference>
<proteinExistence type="inferred from homology"/>
<feature type="signal peptide" evidence="4">
    <location>
        <begin position="1"/>
        <end position="17"/>
    </location>
</feature>
<accession>A0AAN6DH42</accession>
<dbReference type="PANTHER" id="PTHR12304:SF25">
    <property type="entry name" value="INOSINE_URIDINE-PREFERRING NUCLEOSIDE HYDROLASE DOMAIN-CONTAINING PROTEIN"/>
    <property type="match status" value="1"/>
</dbReference>
<evidence type="ECO:0000313" key="7">
    <source>
        <dbReference type="Proteomes" id="UP001196530"/>
    </source>
</evidence>
<dbReference type="Pfam" id="PF01156">
    <property type="entry name" value="IU_nuc_hydro"/>
    <property type="match status" value="1"/>
</dbReference>
<dbReference type="GO" id="GO:0006152">
    <property type="term" value="P:purine nucleoside catabolic process"/>
    <property type="evidence" value="ECO:0007669"/>
    <property type="project" value="TreeGrafter"/>
</dbReference>
<keyword evidence="4" id="KW-0732">Signal</keyword>
<dbReference type="SUPFAM" id="SSF53590">
    <property type="entry name" value="Nucleoside hydrolase"/>
    <property type="match status" value="1"/>
</dbReference>
<name>A0AAN6DH42_PICAN</name>
<dbReference type="GeneID" id="66127079"/>
<dbReference type="AlphaFoldDB" id="A0AAN6DH42"/>
<organism evidence="6 7">
    <name type="scientific">Pichia angusta</name>
    <name type="common">Yeast</name>
    <name type="synonym">Hansenula polymorpha</name>
    <dbReference type="NCBI Taxonomy" id="870730"/>
    <lineage>
        <taxon>Eukaryota</taxon>
        <taxon>Fungi</taxon>
        <taxon>Dikarya</taxon>
        <taxon>Ascomycota</taxon>
        <taxon>Saccharomycotina</taxon>
        <taxon>Pichiomycetes</taxon>
        <taxon>Pichiales</taxon>
        <taxon>Pichiaceae</taxon>
        <taxon>Ogataea</taxon>
    </lineage>
</organism>
<evidence type="ECO:0000256" key="3">
    <source>
        <dbReference type="ARBA" id="ARBA00023295"/>
    </source>
</evidence>
<dbReference type="GO" id="GO:0005829">
    <property type="term" value="C:cytosol"/>
    <property type="evidence" value="ECO:0007669"/>
    <property type="project" value="TreeGrafter"/>
</dbReference>
<evidence type="ECO:0000313" key="6">
    <source>
        <dbReference type="EMBL" id="KAG7819160.1"/>
    </source>
</evidence>
<evidence type="ECO:0000256" key="2">
    <source>
        <dbReference type="ARBA" id="ARBA00022801"/>
    </source>
</evidence>
<protein>
    <recommendedName>
        <fullName evidence="5">Inosine/uridine-preferring nucleoside hydrolase domain-containing protein</fullName>
    </recommendedName>
</protein>
<dbReference type="Gene3D" id="3.90.245.10">
    <property type="entry name" value="Ribonucleoside hydrolase-like"/>
    <property type="match status" value="1"/>
</dbReference>
<evidence type="ECO:0000256" key="1">
    <source>
        <dbReference type="ARBA" id="ARBA00009176"/>
    </source>
</evidence>
<dbReference type="InterPro" id="IPR036452">
    <property type="entry name" value="Ribo_hydro-like"/>
</dbReference>
<dbReference type="EMBL" id="JAHLUX010000005">
    <property type="protein sequence ID" value="KAG7819160.1"/>
    <property type="molecule type" value="Genomic_DNA"/>
</dbReference>
<gene>
    <name evidence="6" type="ORF">KL928_003028</name>
</gene>
<feature type="domain" description="Inosine/uridine-preferring nucleoside hydrolase" evidence="5">
    <location>
        <begin position="20"/>
        <end position="303"/>
    </location>
</feature>